<evidence type="ECO:0000256" key="6">
    <source>
        <dbReference type="ARBA" id="ARBA00023082"/>
    </source>
</evidence>
<dbReference type="PROSITE" id="PS50044">
    <property type="entry name" value="SIGMA54_3"/>
    <property type="match status" value="1"/>
</dbReference>
<dbReference type="InterPro" id="IPR000394">
    <property type="entry name" value="RNA_pol_sigma_54"/>
</dbReference>
<evidence type="ECO:0000256" key="5">
    <source>
        <dbReference type="ARBA" id="ARBA00023015"/>
    </source>
</evidence>
<dbReference type="Pfam" id="PF04963">
    <property type="entry name" value="Sigma54_CBD"/>
    <property type="match status" value="1"/>
</dbReference>
<evidence type="ECO:0000256" key="1">
    <source>
        <dbReference type="ARBA" id="ARBA00008798"/>
    </source>
</evidence>
<dbReference type="PANTHER" id="PTHR32248">
    <property type="entry name" value="RNA POLYMERASE SIGMA-54 FACTOR"/>
    <property type="match status" value="1"/>
</dbReference>
<evidence type="ECO:0000259" key="9">
    <source>
        <dbReference type="Pfam" id="PF04552"/>
    </source>
</evidence>
<dbReference type="Pfam" id="PF00309">
    <property type="entry name" value="Sigma54_AID"/>
    <property type="match status" value="1"/>
</dbReference>
<keyword evidence="6" id="KW-0731">Sigma factor</keyword>
<organism evidence="11 12">
    <name type="scientific">Fluviispira sanaruensis</name>
    <dbReference type="NCBI Taxonomy" id="2493639"/>
    <lineage>
        <taxon>Bacteria</taxon>
        <taxon>Pseudomonadati</taxon>
        <taxon>Bdellovibrionota</taxon>
        <taxon>Oligoflexia</taxon>
        <taxon>Silvanigrellales</taxon>
        <taxon>Silvanigrellaceae</taxon>
        <taxon>Fluviispira</taxon>
    </lineage>
</organism>
<evidence type="ECO:0000256" key="3">
    <source>
        <dbReference type="ARBA" id="ARBA00022679"/>
    </source>
</evidence>
<dbReference type="PRINTS" id="PR00045">
    <property type="entry name" value="SIGMA54FCT"/>
</dbReference>
<sequence>MALEIKQGLKTSQRISLSAELKNSITILTLGRIELEKFVNEELEKNPCLVDISNSSKREQKNHYEELKYALQKSFNQSDFLEKFNDINRSEEISSANQRKEFPDNSSVNSIHDFIENQISTQRLSPYEKECIHIVLQYIDDNGFFNTKLNVIAENHSIHEDDLIFALEIIQKCEPAGVGARDLQECLLLQYNKLEKKSKIVEKILTEYWEEFQKQNFQKIAKNEKLTLEEVKESFRFIKANLDPRPARQFGTQTNQIIIPDVFVYKRDNEWICSLNENDLPRLKLSKKYTKLIKEIKESMDRKNNKETYKYISENIKSAKWLVRSLEERDKTILKVVDTILKYQKSFFEYGVDFLTPMTLKTVAQELTLHESTISRATSGKYLYSPRGIFELKYFFNASVENNAGKELANESIKQHVADFIRNEDKSKPLSDQEIVEKMFMEKNIKIARRTISKYRESLGILSSAKRIQRF</sequence>
<dbReference type="Gene3D" id="1.10.10.1330">
    <property type="entry name" value="RNA polymerase sigma-54 factor, core-binding domain"/>
    <property type="match status" value="1"/>
</dbReference>
<evidence type="ECO:0000256" key="2">
    <source>
        <dbReference type="ARBA" id="ARBA00022478"/>
    </source>
</evidence>
<dbReference type="GO" id="GO:0000428">
    <property type="term" value="C:DNA-directed RNA polymerase complex"/>
    <property type="evidence" value="ECO:0007669"/>
    <property type="project" value="UniProtKB-KW"/>
</dbReference>
<dbReference type="GO" id="GO:0001216">
    <property type="term" value="F:DNA-binding transcription activator activity"/>
    <property type="evidence" value="ECO:0007669"/>
    <property type="project" value="InterPro"/>
</dbReference>
<dbReference type="GO" id="GO:0006352">
    <property type="term" value="P:DNA-templated transcription initiation"/>
    <property type="evidence" value="ECO:0007669"/>
    <property type="project" value="InterPro"/>
</dbReference>
<dbReference type="GO" id="GO:0016987">
    <property type="term" value="F:sigma factor activity"/>
    <property type="evidence" value="ECO:0007669"/>
    <property type="project" value="UniProtKB-KW"/>
</dbReference>
<dbReference type="RefSeq" id="WP_130606699.1">
    <property type="nucleotide sequence ID" value="NZ_AP019368.1"/>
</dbReference>
<dbReference type="NCBIfam" id="TIGR02395">
    <property type="entry name" value="rpoN_sigma"/>
    <property type="match status" value="1"/>
</dbReference>
<keyword evidence="4" id="KW-0548">Nucleotidyltransferase</keyword>
<dbReference type="InterPro" id="IPR038709">
    <property type="entry name" value="RpoN_core-bd_sf"/>
</dbReference>
<dbReference type="Pfam" id="PF04552">
    <property type="entry name" value="Sigma54_DBD"/>
    <property type="match status" value="1"/>
</dbReference>
<gene>
    <name evidence="11" type="ORF">JCM31447_07560</name>
</gene>
<evidence type="ECO:0000256" key="8">
    <source>
        <dbReference type="ARBA" id="ARBA00023163"/>
    </source>
</evidence>
<accession>A0A4P2VSN8</accession>
<dbReference type="InterPro" id="IPR007046">
    <property type="entry name" value="RNA_pol_sigma_54_core-bd"/>
</dbReference>
<protein>
    <submittedName>
        <fullName evidence="11">RNA polymerase sigma-54 factor</fullName>
    </submittedName>
</protein>
<keyword evidence="5" id="KW-0805">Transcription regulation</keyword>
<dbReference type="EMBL" id="AP019368">
    <property type="protein sequence ID" value="BBH52315.1"/>
    <property type="molecule type" value="Genomic_DNA"/>
</dbReference>
<dbReference type="OrthoDB" id="5288181at2"/>
<name>A0A4P2VSN8_FLUSA</name>
<evidence type="ECO:0000313" key="12">
    <source>
        <dbReference type="Proteomes" id="UP000291236"/>
    </source>
</evidence>
<feature type="domain" description="RNA polymerase sigma factor 54 DNA-binding" evidence="9">
    <location>
        <begin position="310"/>
        <end position="467"/>
    </location>
</feature>
<dbReference type="KEGG" id="sbf:JCM31447_07560"/>
<feature type="domain" description="RNA polymerase sigma factor 54 core-binding" evidence="10">
    <location>
        <begin position="107"/>
        <end position="289"/>
    </location>
</feature>
<keyword evidence="2" id="KW-0240">DNA-directed RNA polymerase</keyword>
<dbReference type="AlphaFoldDB" id="A0A4P2VSN8"/>
<comment type="similarity">
    <text evidence="1">Belongs to the sigma-54 factor family.</text>
</comment>
<keyword evidence="3" id="KW-0808">Transferase</keyword>
<dbReference type="Gene3D" id="1.10.10.60">
    <property type="entry name" value="Homeodomain-like"/>
    <property type="match status" value="1"/>
</dbReference>
<dbReference type="PANTHER" id="PTHR32248:SF4">
    <property type="entry name" value="RNA POLYMERASE SIGMA-54 FACTOR"/>
    <property type="match status" value="1"/>
</dbReference>
<keyword evidence="8" id="KW-0804">Transcription</keyword>
<evidence type="ECO:0000313" key="11">
    <source>
        <dbReference type="EMBL" id="BBH52315.1"/>
    </source>
</evidence>
<proteinExistence type="inferred from homology"/>
<dbReference type="PIRSF" id="PIRSF000774">
    <property type="entry name" value="RpoN"/>
    <property type="match status" value="1"/>
</dbReference>
<dbReference type="Proteomes" id="UP000291236">
    <property type="component" value="Chromosome"/>
</dbReference>
<keyword evidence="7" id="KW-0238">DNA-binding</keyword>
<dbReference type="GO" id="GO:0016779">
    <property type="term" value="F:nucleotidyltransferase activity"/>
    <property type="evidence" value="ECO:0007669"/>
    <property type="project" value="UniProtKB-KW"/>
</dbReference>
<evidence type="ECO:0000256" key="4">
    <source>
        <dbReference type="ARBA" id="ARBA00022695"/>
    </source>
</evidence>
<evidence type="ECO:0000256" key="7">
    <source>
        <dbReference type="ARBA" id="ARBA00023125"/>
    </source>
</evidence>
<dbReference type="InterPro" id="IPR007634">
    <property type="entry name" value="RNA_pol_sigma_54_DNA-bd"/>
</dbReference>
<reference evidence="11 12" key="1">
    <citation type="submission" date="2018-12" db="EMBL/GenBank/DDBJ databases">
        <title>Rubrispira sanarue gen. nov., sp., nov., a member of the order Silvanigrellales, isolated from a brackish lake in Hamamatsu Japan.</title>
        <authorList>
            <person name="Maejima Y."/>
            <person name="Iino T."/>
            <person name="Muraguchi Y."/>
            <person name="Fukuda K."/>
            <person name="Nojiri H."/>
            <person name="Ohkuma M."/>
            <person name="Moriuchi R."/>
            <person name="Dohra H."/>
            <person name="Kimbara K."/>
            <person name="Shintani M."/>
        </authorList>
    </citation>
    <scope>NUCLEOTIDE SEQUENCE [LARGE SCALE GENOMIC DNA]</scope>
    <source>
        <strain evidence="11 12">RF1110005</strain>
    </source>
</reference>
<keyword evidence="12" id="KW-1185">Reference proteome</keyword>
<dbReference type="PROSITE" id="PS00717">
    <property type="entry name" value="SIGMA54_1"/>
    <property type="match status" value="1"/>
</dbReference>
<evidence type="ECO:0000259" key="10">
    <source>
        <dbReference type="Pfam" id="PF04963"/>
    </source>
</evidence>
<dbReference type="GO" id="GO:0003677">
    <property type="term" value="F:DNA binding"/>
    <property type="evidence" value="ECO:0007669"/>
    <property type="project" value="UniProtKB-KW"/>
</dbReference>